<reference evidence="1 2" key="1">
    <citation type="submission" date="2013-01" db="EMBL/GenBank/DDBJ databases">
        <authorList>
            <person name="Inman J."/>
            <person name="Zafar N."/>
            <person name="Lorenzi H."/>
            <person name="Caler E."/>
        </authorList>
    </citation>
    <scope>NUCLEOTIDE SEQUENCE [LARGE SCALE GENOMIC DNA]</scope>
    <source>
        <strain evidence="1 2">HM-3:IMSS</strain>
    </source>
</reference>
<name>M7W4Q2_ENTHI</name>
<protein>
    <submittedName>
        <fullName evidence="1">Serine/threonine kinase, putative</fullName>
    </submittedName>
</protein>
<dbReference type="VEuPathDB" id="AmoebaDB:KM1_322340"/>
<feature type="non-terminal residue" evidence="1">
    <location>
        <position position="1"/>
    </location>
</feature>
<gene>
    <name evidence="1" type="ORF">KM1_322340</name>
</gene>
<evidence type="ECO:0000313" key="1">
    <source>
        <dbReference type="EMBL" id="EMS12876.1"/>
    </source>
</evidence>
<sequence length="120" mass="14203">NRIDIQEVKQYLISNNRIMRFCPNTTDLDTNVTCTMNINNYKISYLLGVTHQFNYSHFQYDDNDETECIFNIQPSVKSVNFNNDIKYTTLHIEYDITLNNFVYTKQINVEDNIKLTTILS</sequence>
<dbReference type="Proteomes" id="UP000030780">
    <property type="component" value="Unassembled WGS sequence"/>
</dbReference>
<keyword evidence="1" id="KW-0418">Kinase</keyword>
<accession>M7W4Q2</accession>
<evidence type="ECO:0000313" key="2">
    <source>
        <dbReference type="Proteomes" id="UP000030780"/>
    </source>
</evidence>
<organism evidence="1 2">
    <name type="scientific">Entamoeba histolytica HM-3:IMSS</name>
    <dbReference type="NCBI Taxonomy" id="885315"/>
    <lineage>
        <taxon>Eukaryota</taxon>
        <taxon>Amoebozoa</taxon>
        <taxon>Evosea</taxon>
        <taxon>Archamoebae</taxon>
        <taxon>Mastigamoebida</taxon>
        <taxon>Entamoebidae</taxon>
        <taxon>Entamoeba</taxon>
    </lineage>
</organism>
<dbReference type="GO" id="GO:0016301">
    <property type="term" value="F:kinase activity"/>
    <property type="evidence" value="ECO:0007669"/>
    <property type="project" value="UniProtKB-KW"/>
</dbReference>
<dbReference type="EMBL" id="KB638365">
    <property type="protein sequence ID" value="EMS12876.1"/>
    <property type="molecule type" value="Genomic_DNA"/>
</dbReference>
<dbReference type="AlphaFoldDB" id="M7W4Q2"/>
<proteinExistence type="predicted"/>
<keyword evidence="1" id="KW-0808">Transferase</keyword>